<dbReference type="EMBL" id="CAJNOG010001207">
    <property type="protein sequence ID" value="CAF1420730.1"/>
    <property type="molecule type" value="Genomic_DNA"/>
</dbReference>
<gene>
    <name evidence="2" type="ORF">JYZ213_LOCUS38960</name>
</gene>
<dbReference type="AlphaFoldDB" id="A0A815MKA9"/>
<organism evidence="2 3">
    <name type="scientific">Adineta steineri</name>
    <dbReference type="NCBI Taxonomy" id="433720"/>
    <lineage>
        <taxon>Eukaryota</taxon>
        <taxon>Metazoa</taxon>
        <taxon>Spiralia</taxon>
        <taxon>Gnathifera</taxon>
        <taxon>Rotifera</taxon>
        <taxon>Eurotatoria</taxon>
        <taxon>Bdelloidea</taxon>
        <taxon>Adinetida</taxon>
        <taxon>Adinetidae</taxon>
        <taxon>Adineta</taxon>
    </lineage>
</organism>
<evidence type="ECO:0000256" key="1">
    <source>
        <dbReference type="SAM" id="MobiDB-lite"/>
    </source>
</evidence>
<proteinExistence type="predicted"/>
<accession>A0A815MKA9</accession>
<evidence type="ECO:0000313" key="3">
    <source>
        <dbReference type="Proteomes" id="UP000663845"/>
    </source>
</evidence>
<comment type="caution">
    <text evidence="2">The sequence shown here is derived from an EMBL/GenBank/DDBJ whole genome shotgun (WGS) entry which is preliminary data.</text>
</comment>
<protein>
    <submittedName>
        <fullName evidence="2">Uncharacterized protein</fullName>
    </submittedName>
</protein>
<dbReference type="Proteomes" id="UP000663845">
    <property type="component" value="Unassembled WGS sequence"/>
</dbReference>
<reference evidence="2" key="1">
    <citation type="submission" date="2021-02" db="EMBL/GenBank/DDBJ databases">
        <authorList>
            <person name="Nowell W R."/>
        </authorList>
    </citation>
    <scope>NUCLEOTIDE SEQUENCE</scope>
</reference>
<name>A0A815MKA9_9BILA</name>
<sequence>MHQVPNETMKRFSISSSSMPVRPSTKNRVVHDLLWISKQQQQHPSINAHPLKNTIRINSRGVRFKFDGKQWRPLCQSSDGYECRNLAFRSSLCQKHFYKVHLIKRPYAQKSSTPSQFSDIPPISLKRPLPSEYEKHHHFEHHKSKEDNDELEENYENDDNSIEVIENHDAIVSKQETSHSRSEYSFFTIDCDPQTVTDVSIINQAIVSKQETSHSRSEYSFFTIDCDPQTVTDVSIINQVKSELSTTPYISRTEVLTKYPDSINTESSISNESESSNLNISIPKIIETIRSDIPPLTRTEEKSLANELISQLLADAPLLIGEQMIRRRVCEIVFDNYSQKLTLGNISSEWFYDFLLRNPRIPIHFQTWFSSVKSTLPLSDQLIDIKLWELGLITRSVISSSSISTSSSSSP</sequence>
<evidence type="ECO:0000313" key="2">
    <source>
        <dbReference type="EMBL" id="CAF1420730.1"/>
    </source>
</evidence>
<feature type="region of interest" description="Disordered" evidence="1">
    <location>
        <begin position="1"/>
        <end position="24"/>
    </location>
</feature>
<feature type="region of interest" description="Disordered" evidence="1">
    <location>
        <begin position="134"/>
        <end position="155"/>
    </location>
</feature>